<accession>A0A024UGF7</accession>
<dbReference type="OrthoDB" id="21449at2759"/>
<dbReference type="PANTHER" id="PTHR13503">
    <property type="entry name" value="NEGATIVE ELONGATION FACTOR COMPLEX MEMBER B"/>
    <property type="match status" value="1"/>
</dbReference>
<evidence type="ECO:0000256" key="3">
    <source>
        <dbReference type="SAM" id="MobiDB-lite"/>
    </source>
</evidence>
<dbReference type="STRING" id="157072.A0A024UGF7"/>
<evidence type="ECO:0000256" key="1">
    <source>
        <dbReference type="ARBA" id="ARBA00023117"/>
    </source>
</evidence>
<evidence type="ECO:0000259" key="4">
    <source>
        <dbReference type="PROSITE" id="PS50014"/>
    </source>
</evidence>
<keyword evidence="1 2" id="KW-0103">Bromodomain</keyword>
<feature type="domain" description="Bromo" evidence="4">
    <location>
        <begin position="368"/>
        <end position="422"/>
    </location>
</feature>
<dbReference type="GeneID" id="20080299"/>
<dbReference type="SUPFAM" id="SSF47370">
    <property type="entry name" value="Bromodomain"/>
    <property type="match status" value="1"/>
</dbReference>
<gene>
    <name evidence="5" type="ORF">H310_03249</name>
</gene>
<evidence type="ECO:0000256" key="2">
    <source>
        <dbReference type="PROSITE-ProRule" id="PRU00035"/>
    </source>
</evidence>
<protein>
    <recommendedName>
        <fullName evidence="4">Bromo domain-containing protein</fullName>
    </recommendedName>
</protein>
<dbReference type="AlphaFoldDB" id="A0A024UGF7"/>
<dbReference type="Pfam" id="PF06209">
    <property type="entry name" value="COBRA1"/>
    <property type="match status" value="1"/>
</dbReference>
<dbReference type="SMART" id="SM00297">
    <property type="entry name" value="BROMO"/>
    <property type="match status" value="1"/>
</dbReference>
<dbReference type="GO" id="GO:0005634">
    <property type="term" value="C:nucleus"/>
    <property type="evidence" value="ECO:0007669"/>
    <property type="project" value="InterPro"/>
</dbReference>
<dbReference type="EMBL" id="KI913956">
    <property type="protein sequence ID" value="ETW05486.1"/>
    <property type="molecule type" value="Genomic_DNA"/>
</dbReference>
<dbReference type="eggNOG" id="KOG0955">
    <property type="taxonomic scope" value="Eukaryota"/>
</dbReference>
<dbReference type="InterPro" id="IPR036427">
    <property type="entry name" value="Bromodomain-like_sf"/>
</dbReference>
<dbReference type="RefSeq" id="XP_008865263.1">
    <property type="nucleotide sequence ID" value="XM_008867041.1"/>
</dbReference>
<dbReference type="InterPro" id="IPR001487">
    <property type="entry name" value="Bromodomain"/>
</dbReference>
<feature type="region of interest" description="Disordered" evidence="3">
    <location>
        <begin position="188"/>
        <end position="207"/>
    </location>
</feature>
<sequence>MAAEDLTMLGSNGGAMLQDILRTATQPEEVIVSFQKQYGLKENTTSASLQLLDLLGCRRSETHSKLLDTMVATLLKRIHSKQMTETQLQKLLELTFPYLEMRELRAIPIAVLSTQTSTPASFLHELCDHDNRSLLEHLPVHVKRRIWAIAPHELRLEVDKIVGAYIKHKLDALMLTSADDPSPYSLYVSSSSHGHHHHHLPSPEDRRKQDPVLATFVSMIGDSSELYLQCVDILRTIAAAGSIPGHDAPSSSANSKDYVYLASLIGSLRNDIANVQRDLATPLVRTDPLHKFIWILDHAVKRRDAMDRNNVTELLMTVRRLRLRDLPRKDLAANDPPPMIPKETLLKLVDQLAKADSRRIFADPVPTDVEGYHDVIKYPMDISTLRHNVHQLKYRTLAAFAADMRLIFTNCTTYNPDTTIYHKEAKRLDKLSAGWIDKAAAAAAQAESAPTCLLGSSGAMPATDANDTEKSGMVFEGECDPLLADIVLVLSDPIVKALLFDVLWQTLHRTPSGSFPTDDPMVRGVVQLLQLGNVGSLRRMVRKQEYVLRSPPVLSLRVALPLYCRYRLLHQHPTLLSTNASSIDDGGWKVLWANGGSHLKSVVRQIIVVAIHDHWPLAFVKAIVTSMGDHVDDAFVKDPVFLHTLTHAILHSKHKSMLIPLVLDSIWLPAALRGARVVAADDVVSDETVSAGLFPLEPMHVAAARLLAHWTTDLDRVTQTATKLLSSLTSESMDLAAVWYNAAWFQRRLRPLYEQVQAACPSIGPQAASSTCPNPTKTASPTSHPHESSPALVDPGVDDKASPTHNGALLPVVKN</sequence>
<dbReference type="PRINTS" id="PR00503">
    <property type="entry name" value="BROMODOMAIN"/>
</dbReference>
<dbReference type="Gene3D" id="1.20.920.10">
    <property type="entry name" value="Bromodomain-like"/>
    <property type="match status" value="1"/>
</dbReference>
<dbReference type="PANTHER" id="PTHR13503:SF3">
    <property type="entry name" value="NEGATIVE ELONGATION FACTOR B"/>
    <property type="match status" value="1"/>
</dbReference>
<dbReference type="VEuPathDB" id="FungiDB:H310_03249"/>
<dbReference type="InterPro" id="IPR010405">
    <property type="entry name" value="COBRA1"/>
</dbReference>
<reference evidence="5" key="1">
    <citation type="submission" date="2013-12" db="EMBL/GenBank/DDBJ databases">
        <title>The Genome Sequence of Aphanomyces invadans NJM9701.</title>
        <authorList>
            <consortium name="The Broad Institute Genomics Platform"/>
            <person name="Russ C."/>
            <person name="Tyler B."/>
            <person name="van West P."/>
            <person name="Dieguez-Uribeondo J."/>
            <person name="Young S.K."/>
            <person name="Zeng Q."/>
            <person name="Gargeya S."/>
            <person name="Fitzgerald M."/>
            <person name="Abouelleil A."/>
            <person name="Alvarado L."/>
            <person name="Chapman S.B."/>
            <person name="Gainer-Dewar J."/>
            <person name="Goldberg J."/>
            <person name="Griggs A."/>
            <person name="Gujja S."/>
            <person name="Hansen M."/>
            <person name="Howarth C."/>
            <person name="Imamovic A."/>
            <person name="Ireland A."/>
            <person name="Larimer J."/>
            <person name="McCowan C."/>
            <person name="Murphy C."/>
            <person name="Pearson M."/>
            <person name="Poon T.W."/>
            <person name="Priest M."/>
            <person name="Roberts A."/>
            <person name="Saif S."/>
            <person name="Shea T."/>
            <person name="Sykes S."/>
            <person name="Wortman J."/>
            <person name="Nusbaum C."/>
            <person name="Birren B."/>
        </authorList>
    </citation>
    <scope>NUCLEOTIDE SEQUENCE [LARGE SCALE GENOMIC DNA]</scope>
    <source>
        <strain evidence="5">NJM9701</strain>
    </source>
</reference>
<dbReference type="Pfam" id="PF00439">
    <property type="entry name" value="Bromodomain"/>
    <property type="match status" value="1"/>
</dbReference>
<dbReference type="PROSITE" id="PS50014">
    <property type="entry name" value="BROMODOMAIN_2"/>
    <property type="match status" value="1"/>
</dbReference>
<organism evidence="5">
    <name type="scientific">Aphanomyces invadans</name>
    <dbReference type="NCBI Taxonomy" id="157072"/>
    <lineage>
        <taxon>Eukaryota</taxon>
        <taxon>Sar</taxon>
        <taxon>Stramenopiles</taxon>
        <taxon>Oomycota</taxon>
        <taxon>Saprolegniomycetes</taxon>
        <taxon>Saprolegniales</taxon>
        <taxon>Verrucalvaceae</taxon>
        <taxon>Aphanomyces</taxon>
    </lineage>
</organism>
<evidence type="ECO:0000313" key="5">
    <source>
        <dbReference type="EMBL" id="ETW05486.1"/>
    </source>
</evidence>
<feature type="region of interest" description="Disordered" evidence="3">
    <location>
        <begin position="764"/>
        <end position="815"/>
    </location>
</feature>
<feature type="compositionally biased region" description="Polar residues" evidence="3">
    <location>
        <begin position="767"/>
        <end position="783"/>
    </location>
</feature>
<dbReference type="GO" id="GO:0045892">
    <property type="term" value="P:negative regulation of DNA-templated transcription"/>
    <property type="evidence" value="ECO:0007669"/>
    <property type="project" value="InterPro"/>
</dbReference>
<proteinExistence type="predicted"/>
<name>A0A024UGF7_9STRA</name>